<protein>
    <submittedName>
        <fullName evidence="1">(northern house mosquito) hypothetical protein</fullName>
    </submittedName>
</protein>
<sequence length="233" mass="25826">MNWHRLSDKLSPLKMMASSKKVDYLSSTPTSTATPASTSQPDSLDLDYDMWQGQFEFVGPTVPAATLDQSTAIAISSSLLHPNLYNLQQSRTASSSLEDLRLNDYIPPDQPVLIDEETFLSLHPNDFPPSGPHSGFYLDEYNNHGETQQLNNNSLITSNKDSNANNILNNKLLNNKTNNLISSVIIEEKNAKNNLINSNLKLISDNPEFGNKYILKATNGTNKMNGLIKTDLL</sequence>
<dbReference type="AlphaFoldDB" id="A0A8D8EUS4"/>
<organism evidence="1">
    <name type="scientific">Culex pipiens</name>
    <name type="common">House mosquito</name>
    <dbReference type="NCBI Taxonomy" id="7175"/>
    <lineage>
        <taxon>Eukaryota</taxon>
        <taxon>Metazoa</taxon>
        <taxon>Ecdysozoa</taxon>
        <taxon>Arthropoda</taxon>
        <taxon>Hexapoda</taxon>
        <taxon>Insecta</taxon>
        <taxon>Pterygota</taxon>
        <taxon>Neoptera</taxon>
        <taxon>Endopterygota</taxon>
        <taxon>Diptera</taxon>
        <taxon>Nematocera</taxon>
        <taxon>Culicoidea</taxon>
        <taxon>Culicidae</taxon>
        <taxon>Culicinae</taxon>
        <taxon>Culicini</taxon>
        <taxon>Culex</taxon>
        <taxon>Culex</taxon>
    </lineage>
</organism>
<name>A0A8D8EUS4_CULPI</name>
<reference evidence="1" key="1">
    <citation type="submission" date="2021-05" db="EMBL/GenBank/DDBJ databases">
        <authorList>
            <person name="Alioto T."/>
            <person name="Alioto T."/>
            <person name="Gomez Garrido J."/>
        </authorList>
    </citation>
    <scope>NUCLEOTIDE SEQUENCE</scope>
</reference>
<dbReference type="EMBL" id="HBUE01010328">
    <property type="protein sequence ID" value="CAG6448031.1"/>
    <property type="molecule type" value="Transcribed_RNA"/>
</dbReference>
<proteinExistence type="predicted"/>
<evidence type="ECO:0000313" key="1">
    <source>
        <dbReference type="EMBL" id="CAG6448031.1"/>
    </source>
</evidence>
<accession>A0A8D8EUS4</accession>